<name>A0AB39U708_9BIFI</name>
<accession>A0AB39U708</accession>
<dbReference type="RefSeq" id="WP_369344353.1">
    <property type="nucleotide sequence ID" value="NZ_CP129674.1"/>
</dbReference>
<dbReference type="EMBL" id="CP129674">
    <property type="protein sequence ID" value="XDS44807.1"/>
    <property type="molecule type" value="Genomic_DNA"/>
</dbReference>
<reference evidence="1" key="1">
    <citation type="submission" date="2023-07" db="EMBL/GenBank/DDBJ databases">
        <title>Bifidobacterium aquikefiriaerophilum sp. nov. and Bifidobacterium eccum sp. nov., isolated from water kefir.</title>
        <authorList>
            <person name="Breselge S."/>
            <person name="Bellassi P."/>
            <person name="Barcenilla C."/>
            <person name="Alvarez-Ordonez A."/>
            <person name="Morelli L."/>
            <person name="Cotter P.D."/>
        </authorList>
    </citation>
    <scope>NUCLEOTIDE SEQUENCE</scope>
    <source>
        <strain evidence="1">WK041_4_12</strain>
    </source>
</reference>
<dbReference type="AlphaFoldDB" id="A0AB39U708"/>
<protein>
    <submittedName>
        <fullName evidence="1">Uncharacterized protein</fullName>
    </submittedName>
</protein>
<sequence>MTLNTYGAERSSLETYYIQNHDLPVAYIDESYNTDRSFTQLYYILTAVIVQSDERDSLREGLVRVVGGTHWHTTKALRTIEGREKTHRLLEYLADEEGSEECVLSVMSTIQPNDHDGEQARRQAFYKLFKELTPEIELFILERRMNDAQAGIDANTKKDAIGAGLCPPTTRMPQRSPAIEPLLWLPDLVCSAYRQRLTGRDCTYFEHVQRISTLI</sequence>
<evidence type="ECO:0000313" key="1">
    <source>
        <dbReference type="EMBL" id="XDS44807.1"/>
    </source>
</evidence>
<organism evidence="1">
    <name type="scientific">Bifidobacterium aquikefiricola</name>
    <dbReference type="NCBI Taxonomy" id="3059038"/>
    <lineage>
        <taxon>Bacteria</taxon>
        <taxon>Bacillati</taxon>
        <taxon>Actinomycetota</taxon>
        <taxon>Actinomycetes</taxon>
        <taxon>Bifidobacteriales</taxon>
        <taxon>Bifidobacteriaceae</taxon>
        <taxon>Bifidobacterium</taxon>
    </lineage>
</organism>
<gene>
    <name evidence="1" type="ORF">QN215_01330</name>
</gene>
<proteinExistence type="predicted"/>
<dbReference type="KEGG" id="baqk:QN215_01330"/>